<feature type="binding site" description="axial binding residue" evidence="12">
    <location>
        <position position="335"/>
    </location>
    <ligand>
        <name>heme</name>
        <dbReference type="ChEBI" id="CHEBI:30413"/>
    </ligand>
    <ligandPart>
        <name>Fe</name>
        <dbReference type="ChEBI" id="CHEBI:18248"/>
    </ligandPart>
</feature>
<dbReference type="GO" id="GO:0005886">
    <property type="term" value="C:plasma membrane"/>
    <property type="evidence" value="ECO:0007669"/>
    <property type="project" value="UniProtKB-SubCell"/>
</dbReference>
<keyword evidence="8 12" id="KW-0350">Heme biosynthesis</keyword>
<keyword evidence="4 12" id="KW-0479">Metal-binding</keyword>
<evidence type="ECO:0000256" key="4">
    <source>
        <dbReference type="ARBA" id="ARBA00022723"/>
    </source>
</evidence>
<evidence type="ECO:0000256" key="9">
    <source>
        <dbReference type="ARBA" id="ARBA00023136"/>
    </source>
</evidence>
<evidence type="ECO:0000256" key="10">
    <source>
        <dbReference type="ARBA" id="ARBA00044501"/>
    </source>
</evidence>
<comment type="caution">
    <text evidence="13">The sequence shown here is derived from an EMBL/GenBank/DDBJ whole genome shotgun (WGS) entry which is preliminary data.</text>
</comment>
<dbReference type="EC" id="1.17.99.9" evidence="12"/>
<evidence type="ECO:0000256" key="5">
    <source>
        <dbReference type="ARBA" id="ARBA00022989"/>
    </source>
</evidence>
<dbReference type="UniPathway" id="UPA00269">
    <property type="reaction ID" value="UER00713"/>
</dbReference>
<protein>
    <recommendedName>
        <fullName evidence="12">Heme A synthase</fullName>
        <shortName evidence="12">HAS</shortName>
        <ecNumber evidence="12">1.17.99.9</ecNumber>
    </recommendedName>
    <alternativeName>
        <fullName evidence="12">Cytochrome aa3-controlling protein</fullName>
    </alternativeName>
</protein>
<dbReference type="GO" id="GO:0006784">
    <property type="term" value="P:heme A biosynthetic process"/>
    <property type="evidence" value="ECO:0007669"/>
    <property type="project" value="UniProtKB-UniRule"/>
</dbReference>
<dbReference type="Pfam" id="PF02628">
    <property type="entry name" value="COX15-CtaA"/>
    <property type="match status" value="1"/>
</dbReference>
<feature type="transmembrane region" description="Helical" evidence="12">
    <location>
        <begin position="171"/>
        <end position="196"/>
    </location>
</feature>
<dbReference type="GO" id="GO:0120547">
    <property type="term" value="F:heme A synthase activity"/>
    <property type="evidence" value="ECO:0007669"/>
    <property type="project" value="UniProtKB-EC"/>
</dbReference>
<dbReference type="InterPro" id="IPR023754">
    <property type="entry name" value="HemeA_Synthase_type2"/>
</dbReference>
<evidence type="ECO:0000256" key="3">
    <source>
        <dbReference type="ARBA" id="ARBA00022692"/>
    </source>
</evidence>
<dbReference type="PANTHER" id="PTHR23289:SF2">
    <property type="entry name" value="CYTOCHROME C OXIDASE ASSEMBLY PROTEIN COX15 HOMOLOG"/>
    <property type="match status" value="1"/>
</dbReference>
<dbReference type="AlphaFoldDB" id="A0A7Y0HIM0"/>
<evidence type="ECO:0000256" key="8">
    <source>
        <dbReference type="ARBA" id="ARBA00023133"/>
    </source>
</evidence>
<comment type="similarity">
    <text evidence="12">Belongs to the COX15/CtaA family. Type 2 subfamily.</text>
</comment>
<evidence type="ECO:0000256" key="11">
    <source>
        <dbReference type="ARBA" id="ARBA00048044"/>
    </source>
</evidence>
<feature type="transmembrane region" description="Helical" evidence="12">
    <location>
        <begin position="333"/>
        <end position="350"/>
    </location>
</feature>
<name>A0A7Y0HIM0_9PROT</name>
<proteinExistence type="inferred from homology"/>
<dbReference type="GO" id="GO:0046872">
    <property type="term" value="F:metal ion binding"/>
    <property type="evidence" value="ECO:0007669"/>
    <property type="project" value="UniProtKB-KW"/>
</dbReference>
<evidence type="ECO:0000256" key="1">
    <source>
        <dbReference type="ARBA" id="ARBA00001970"/>
    </source>
</evidence>
<dbReference type="EMBL" id="JABBNT010000008">
    <property type="protein sequence ID" value="NMM46704.1"/>
    <property type="molecule type" value="Genomic_DNA"/>
</dbReference>
<feature type="transmembrane region" description="Helical" evidence="12">
    <location>
        <begin position="138"/>
        <end position="156"/>
    </location>
</feature>
<organism evidence="13 14">
    <name type="scientific">Pacificispira spongiicola</name>
    <dbReference type="NCBI Taxonomy" id="2729598"/>
    <lineage>
        <taxon>Bacteria</taxon>
        <taxon>Pseudomonadati</taxon>
        <taxon>Pseudomonadota</taxon>
        <taxon>Alphaproteobacteria</taxon>
        <taxon>Rhodospirillales</taxon>
        <taxon>Rhodospirillaceae</taxon>
        <taxon>Pacificispira</taxon>
    </lineage>
</organism>
<gene>
    <name evidence="12" type="primary">ctaA</name>
    <name evidence="13" type="ORF">HH303_19595</name>
</gene>
<feature type="transmembrane region" description="Helical" evidence="12">
    <location>
        <begin position="275"/>
        <end position="291"/>
    </location>
</feature>
<dbReference type="GO" id="GO:0016653">
    <property type="term" value="F:oxidoreductase activity, acting on NAD(P)H, heme protein as acceptor"/>
    <property type="evidence" value="ECO:0007669"/>
    <property type="project" value="TreeGrafter"/>
</dbReference>
<evidence type="ECO:0000313" key="13">
    <source>
        <dbReference type="EMBL" id="NMM46704.1"/>
    </source>
</evidence>
<comment type="subunit">
    <text evidence="12">Interacts with CtaB.</text>
</comment>
<accession>A0A7Y0HIM0</accession>
<evidence type="ECO:0000256" key="6">
    <source>
        <dbReference type="ARBA" id="ARBA00023002"/>
    </source>
</evidence>
<comment type="function">
    <text evidence="12">Catalyzes the conversion of heme O to heme A by two successive hydroxylations of the methyl group at C8. The first hydroxylation forms heme I, the second hydroxylation results in an unstable dihydroxymethyl group, which spontaneously dehydrates, resulting in the formyl group of heme A.</text>
</comment>
<dbReference type="RefSeq" id="WP_169627097.1">
    <property type="nucleotide sequence ID" value="NZ_JABBNT010000008.1"/>
</dbReference>
<comment type="subcellular location">
    <subcellularLocation>
        <location evidence="12">Cell membrane</location>
        <topology evidence="12">Multi-pass membrane protein</topology>
    </subcellularLocation>
    <subcellularLocation>
        <location evidence="2">Membrane</location>
        <topology evidence="2">Multi-pass membrane protein</topology>
    </subcellularLocation>
</comment>
<feature type="transmembrane region" description="Helical" evidence="12">
    <location>
        <begin position="303"/>
        <end position="327"/>
    </location>
</feature>
<feature type="transmembrane region" description="Helical" evidence="12">
    <location>
        <begin position="108"/>
        <end position="126"/>
    </location>
</feature>
<evidence type="ECO:0000256" key="2">
    <source>
        <dbReference type="ARBA" id="ARBA00004141"/>
    </source>
</evidence>
<dbReference type="PANTHER" id="PTHR23289">
    <property type="entry name" value="CYTOCHROME C OXIDASE ASSEMBLY PROTEIN COX15"/>
    <property type="match status" value="1"/>
</dbReference>
<keyword evidence="14" id="KW-1185">Reference proteome</keyword>
<evidence type="ECO:0000256" key="12">
    <source>
        <dbReference type="HAMAP-Rule" id="MF_01665"/>
    </source>
</evidence>
<comment type="pathway">
    <text evidence="10 12">Porphyrin-containing compound metabolism; heme A biosynthesis; heme A from heme O: step 1/1.</text>
</comment>
<feature type="transmembrane region" description="Helical" evidence="12">
    <location>
        <begin position="217"/>
        <end position="237"/>
    </location>
</feature>
<comment type="cofactor">
    <cofactor evidence="1 12">
        <name>heme b</name>
        <dbReference type="ChEBI" id="CHEBI:60344"/>
    </cofactor>
</comment>
<keyword evidence="5 12" id="KW-1133">Transmembrane helix</keyword>
<keyword evidence="3 12" id="KW-0812">Transmembrane</keyword>
<keyword evidence="12" id="KW-1003">Cell membrane</keyword>
<evidence type="ECO:0000256" key="7">
    <source>
        <dbReference type="ARBA" id="ARBA00023004"/>
    </source>
</evidence>
<keyword evidence="7 12" id="KW-0408">Iron</keyword>
<reference evidence="13 14" key="1">
    <citation type="submission" date="2020-04" db="EMBL/GenBank/DDBJ databases">
        <title>Rhodospirillaceae bacterium KN72 isolated from deep sea.</title>
        <authorList>
            <person name="Zhang D.-C."/>
        </authorList>
    </citation>
    <scope>NUCLEOTIDE SEQUENCE [LARGE SCALE GENOMIC DNA]</scope>
    <source>
        <strain evidence="13 14">KN72</strain>
    </source>
</reference>
<dbReference type="HAMAP" id="MF_01665">
    <property type="entry name" value="HemeA_synth_type2"/>
    <property type="match status" value="1"/>
</dbReference>
<keyword evidence="6 12" id="KW-0560">Oxidoreductase</keyword>
<keyword evidence="9 12" id="KW-0472">Membrane</keyword>
<feature type="binding site" description="axial binding residue" evidence="12">
    <location>
        <position position="273"/>
    </location>
    <ligand>
        <name>heme</name>
        <dbReference type="ChEBI" id="CHEBI:30413"/>
    </ligand>
    <ligandPart>
        <name>Fe</name>
        <dbReference type="ChEBI" id="CHEBI:18248"/>
    </ligandPart>
</feature>
<comment type="catalytic activity">
    <reaction evidence="11">
        <text>Fe(II)-heme o + 2 A + H2O = Fe(II)-heme a + 2 AH2</text>
        <dbReference type="Rhea" id="RHEA:63388"/>
        <dbReference type="ChEBI" id="CHEBI:13193"/>
        <dbReference type="ChEBI" id="CHEBI:15377"/>
        <dbReference type="ChEBI" id="CHEBI:17499"/>
        <dbReference type="ChEBI" id="CHEBI:60530"/>
        <dbReference type="ChEBI" id="CHEBI:61715"/>
        <dbReference type="EC" id="1.17.99.9"/>
    </reaction>
    <physiologicalReaction direction="left-to-right" evidence="11">
        <dbReference type="Rhea" id="RHEA:63389"/>
    </physiologicalReaction>
</comment>
<dbReference type="InterPro" id="IPR003780">
    <property type="entry name" value="COX15/CtaA_fam"/>
</dbReference>
<feature type="transmembrane region" description="Helical" evidence="12">
    <location>
        <begin position="23"/>
        <end position="43"/>
    </location>
</feature>
<evidence type="ECO:0000313" key="14">
    <source>
        <dbReference type="Proteomes" id="UP000539372"/>
    </source>
</evidence>
<dbReference type="Proteomes" id="UP000539372">
    <property type="component" value="Unassembled WGS sequence"/>
</dbReference>
<sequence length="358" mass="40102">MTTLSNTPSSAPAATSTAAPRAVGLWLCATAFMVFAMMIIGAVTRLTESGLSMVEWRPLMGTLPPLTTAEWERVFDLYKQTSQFRLMNSGMSLAEFQQIFFWEWFHRLWGRTIGIVYALPFFYFLIRGRIPAGYKRHLWTLLLLGAAQGVIGMWMVRSGFVDRIEVSQYRLAIHLGMAFFILGYTVWLALGLLAPIEAERKPVPRGFRRLGAWAHGFIFLTILYGALVAGLNAGFLYNDWPFMAGQVFPDGYWRSDLGWTSLFETMEAVQFNHRILAYVTAGSVALLWFWARRIGDLPPRVRLSVNALAAMIVIQILLGISTLMSVVALPLAVLHQAGAAFSFCIALWCLKELRGGKA</sequence>